<feature type="compositionally biased region" description="Low complexity" evidence="1">
    <location>
        <begin position="31"/>
        <end position="49"/>
    </location>
</feature>
<proteinExistence type="predicted"/>
<evidence type="ECO:0000313" key="4">
    <source>
        <dbReference type="Proteomes" id="UP000824089"/>
    </source>
</evidence>
<dbReference type="Proteomes" id="UP000824089">
    <property type="component" value="Unassembled WGS sequence"/>
</dbReference>
<reference evidence="3" key="1">
    <citation type="submission" date="2020-10" db="EMBL/GenBank/DDBJ databases">
        <authorList>
            <person name="Gilroy R."/>
        </authorList>
    </citation>
    <scope>NUCLEOTIDE SEQUENCE</scope>
    <source>
        <strain evidence="3">CHK195-4489</strain>
    </source>
</reference>
<accession>A0A9D1I5X9</accession>
<feature type="chain" id="PRO_5039434304" evidence="2">
    <location>
        <begin position="25"/>
        <end position="1010"/>
    </location>
</feature>
<feature type="signal peptide" evidence="2">
    <location>
        <begin position="1"/>
        <end position="24"/>
    </location>
</feature>
<dbReference type="PROSITE" id="PS51257">
    <property type="entry name" value="PROKAR_LIPOPROTEIN"/>
    <property type="match status" value="1"/>
</dbReference>
<comment type="caution">
    <text evidence="3">The sequence shown here is derived from an EMBL/GenBank/DDBJ whole genome shotgun (WGS) entry which is preliminary data.</text>
</comment>
<dbReference type="AlphaFoldDB" id="A0A9D1I5X9"/>
<evidence type="ECO:0000256" key="2">
    <source>
        <dbReference type="SAM" id="SignalP"/>
    </source>
</evidence>
<dbReference type="EMBL" id="DVMM01000011">
    <property type="protein sequence ID" value="HIU28774.1"/>
    <property type="molecule type" value="Genomic_DNA"/>
</dbReference>
<reference evidence="3" key="2">
    <citation type="journal article" date="2021" name="PeerJ">
        <title>Extensive microbial diversity within the chicken gut microbiome revealed by metagenomics and culture.</title>
        <authorList>
            <person name="Gilroy R."/>
            <person name="Ravi A."/>
            <person name="Getino M."/>
            <person name="Pursley I."/>
            <person name="Horton D.L."/>
            <person name="Alikhan N.F."/>
            <person name="Baker D."/>
            <person name="Gharbi K."/>
            <person name="Hall N."/>
            <person name="Watson M."/>
            <person name="Adriaenssens E.M."/>
            <person name="Foster-Nyarko E."/>
            <person name="Jarju S."/>
            <person name="Secka A."/>
            <person name="Antonio M."/>
            <person name="Oren A."/>
            <person name="Chaudhuri R.R."/>
            <person name="La Ragione R."/>
            <person name="Hildebrand F."/>
            <person name="Pallen M.J."/>
        </authorList>
    </citation>
    <scope>NUCLEOTIDE SEQUENCE</scope>
    <source>
        <strain evidence="3">CHK195-4489</strain>
    </source>
</reference>
<evidence type="ECO:0000256" key="1">
    <source>
        <dbReference type="SAM" id="MobiDB-lite"/>
    </source>
</evidence>
<protein>
    <submittedName>
        <fullName evidence="3">Uncharacterized protein</fullName>
    </submittedName>
</protein>
<name>A0A9D1I5X9_9CLOT</name>
<organism evidence="3 4">
    <name type="scientific">Candidatus Egerieisoma faecipullorum</name>
    <dbReference type="NCBI Taxonomy" id="2840963"/>
    <lineage>
        <taxon>Bacteria</taxon>
        <taxon>Bacillati</taxon>
        <taxon>Bacillota</taxon>
        <taxon>Clostridia</taxon>
        <taxon>Eubacteriales</taxon>
        <taxon>Clostridiaceae</taxon>
        <taxon>Clostridiaceae incertae sedis</taxon>
        <taxon>Candidatus Egerieisoma</taxon>
    </lineage>
</organism>
<gene>
    <name evidence="3" type="ORF">IAD50_00590</name>
</gene>
<keyword evidence="2" id="KW-0732">Signal</keyword>
<sequence>MTGMRKRIYVVCGSILLCMAVCLAAACTSSRDGTASGKGSDSSADGSASVNDPNGSPTYDRAEVYRDSALGASVVYANDAANGVQAYYEDGGRSRFVVENDRIRLAHGLTGYQEKRVAYLENAETGNIYLESTMEPYLKTSDGSVYYAGNSQTSGRMNTTRLGYYYYETHIRDLGFGRKISADEEYVRAVDVSGFTGSVWLTNDMSAPSYENGTMSVRVTDTYDPYVYRAGIDIPEEQYNAIEVTLKTDGASNTGELFFFTDRTNSFNAQQRVPFSIINDGEYHTYVIDLSAAAQTGGRLRGIRFDIGSGIGETVTFRSIRAVKTNVVSLPFKLDTTFHTYPDKLHQEYRFIATDSVSGITEAGLEVKLPEEDVASFLVHTESGRESEYGAYSGSTVRFAAFDMKNAGIVGFIIPDDGLTSEVSVTAEDGFIVFRQKIFLSGAVPSGGEFLFGNRLYTDSGHSYSGIETQAEIERNPLDGVTVSNAASSGCRYVGYDKLRGAYHFTLNGSDFNTAYYREPNKHFTADIRMEGDEYDRIVYVWMNSTGGCLESAAILDDRQMQVPIPVEVCKNFTGEIEEPFYDPADTQYGDSFYPIRVEPYKSVSHTSIQLYQNWGKFPLKQISSIQFHISYYHLSTGVTESNCIAPYFVYGKDEWTLPDFRGCSGNMWASQPQFNAVGRLRFVSYQTDAGKVKSEYTGTEIRSAGPVYADMDYSYLSDCGSYEYTLRHLEFPQDDENRTYYTLELTFLKDLEVKNVKENFTLFSMDGRAAAFRKLSYLDASGAAVYKDLDLSAPFAETLVLGKENPFFSYFGLGADGASIMNFAYIVKDYEIMLSGEKWDGNLVLRNTYDGSLNYAYLSFDEGDVAFRKGDSIQIHFILLPWGDHNDTDDANVRYVREDSALQPVAVTARTGSVVEDAYLPNVRAESNAAEFTVTGGRNRNVVRIDGFTVFGVPVIYEVKNGTELRYDPSYYAYDGYCIHYNEDGTYGYSFVYEMDSPEEERTFRVEIR</sequence>
<feature type="region of interest" description="Disordered" evidence="1">
    <location>
        <begin position="31"/>
        <end position="60"/>
    </location>
</feature>
<evidence type="ECO:0000313" key="3">
    <source>
        <dbReference type="EMBL" id="HIU28774.1"/>
    </source>
</evidence>